<feature type="transmembrane region" description="Helical" evidence="1">
    <location>
        <begin position="38"/>
        <end position="56"/>
    </location>
</feature>
<evidence type="ECO:0000256" key="1">
    <source>
        <dbReference type="SAM" id="Phobius"/>
    </source>
</evidence>
<keyword evidence="1" id="KW-1133">Transmembrane helix</keyword>
<accession>A0A2V5HZM6</accession>
<protein>
    <submittedName>
        <fullName evidence="2">Uncharacterized protein</fullName>
    </submittedName>
</protein>
<keyword evidence="1" id="KW-0812">Transmembrane</keyword>
<evidence type="ECO:0000313" key="3">
    <source>
        <dbReference type="Proteomes" id="UP000248817"/>
    </source>
</evidence>
<dbReference type="EMBL" id="KZ825578">
    <property type="protein sequence ID" value="PYI27103.1"/>
    <property type="molecule type" value="Genomic_DNA"/>
</dbReference>
<sequence>MNLRKMNSYPSSWGFVAVAIIFTTVTLVAASYNYTLDLFHRVWLLLELIPYHFYWLELRAQLRIHRLWRRIDRRALLVQQKTWTLCLNC</sequence>
<name>A0A2V5HZM6_9EURO</name>
<feature type="transmembrane region" description="Helical" evidence="1">
    <location>
        <begin position="12"/>
        <end position="32"/>
    </location>
</feature>
<organism evidence="2 3">
    <name type="scientific">Aspergillus indologenus CBS 114.80</name>
    <dbReference type="NCBI Taxonomy" id="1450541"/>
    <lineage>
        <taxon>Eukaryota</taxon>
        <taxon>Fungi</taxon>
        <taxon>Dikarya</taxon>
        <taxon>Ascomycota</taxon>
        <taxon>Pezizomycotina</taxon>
        <taxon>Eurotiomycetes</taxon>
        <taxon>Eurotiomycetidae</taxon>
        <taxon>Eurotiales</taxon>
        <taxon>Aspergillaceae</taxon>
        <taxon>Aspergillus</taxon>
        <taxon>Aspergillus subgen. Circumdati</taxon>
    </lineage>
</organism>
<evidence type="ECO:0000313" key="2">
    <source>
        <dbReference type="EMBL" id="PYI27103.1"/>
    </source>
</evidence>
<reference evidence="2 3" key="1">
    <citation type="submission" date="2018-02" db="EMBL/GenBank/DDBJ databases">
        <title>The genomes of Aspergillus section Nigri reveals drivers in fungal speciation.</title>
        <authorList>
            <consortium name="DOE Joint Genome Institute"/>
            <person name="Vesth T.C."/>
            <person name="Nybo J."/>
            <person name="Theobald S."/>
            <person name="Brandl J."/>
            <person name="Frisvad J.C."/>
            <person name="Nielsen K.F."/>
            <person name="Lyhne E.K."/>
            <person name="Kogle M.E."/>
            <person name="Kuo A."/>
            <person name="Riley R."/>
            <person name="Clum A."/>
            <person name="Nolan M."/>
            <person name="Lipzen A."/>
            <person name="Salamov A."/>
            <person name="Henrissat B."/>
            <person name="Wiebenga A."/>
            <person name="De vries R.P."/>
            <person name="Grigoriev I.V."/>
            <person name="Mortensen U.H."/>
            <person name="Andersen M.R."/>
            <person name="Baker S.E."/>
        </authorList>
    </citation>
    <scope>NUCLEOTIDE SEQUENCE [LARGE SCALE GENOMIC DNA]</scope>
    <source>
        <strain evidence="2 3">CBS 114.80</strain>
    </source>
</reference>
<keyword evidence="3" id="KW-1185">Reference proteome</keyword>
<dbReference type="Proteomes" id="UP000248817">
    <property type="component" value="Unassembled WGS sequence"/>
</dbReference>
<dbReference type="AlphaFoldDB" id="A0A2V5HZM6"/>
<proteinExistence type="predicted"/>
<gene>
    <name evidence="2" type="ORF">BP00DRAFT_35032</name>
</gene>
<keyword evidence="1" id="KW-0472">Membrane</keyword>